<feature type="repeat" description="WD" evidence="3">
    <location>
        <begin position="715"/>
        <end position="756"/>
    </location>
</feature>
<dbReference type="SUPFAM" id="SSF52540">
    <property type="entry name" value="P-loop containing nucleoside triphosphate hydrolases"/>
    <property type="match status" value="1"/>
</dbReference>
<feature type="repeat" description="WD" evidence="3">
    <location>
        <begin position="757"/>
        <end position="798"/>
    </location>
</feature>
<dbReference type="GO" id="GO:0007165">
    <property type="term" value="P:signal transduction"/>
    <property type="evidence" value="ECO:0007669"/>
    <property type="project" value="InterPro"/>
</dbReference>
<evidence type="ECO:0000256" key="3">
    <source>
        <dbReference type="PROSITE-ProRule" id="PRU00221"/>
    </source>
</evidence>
<organism evidence="6 7">
    <name type="scientific">Pyxidicoccus fallax</name>
    <dbReference type="NCBI Taxonomy" id="394095"/>
    <lineage>
        <taxon>Bacteria</taxon>
        <taxon>Pseudomonadati</taxon>
        <taxon>Myxococcota</taxon>
        <taxon>Myxococcia</taxon>
        <taxon>Myxococcales</taxon>
        <taxon>Cystobacterineae</taxon>
        <taxon>Myxococcaceae</taxon>
        <taxon>Pyxidicoccus</taxon>
    </lineage>
</organism>
<dbReference type="InterPro" id="IPR035897">
    <property type="entry name" value="Toll_tir_struct_dom_sf"/>
</dbReference>
<feature type="repeat" description="WD" evidence="3">
    <location>
        <begin position="883"/>
        <end position="924"/>
    </location>
</feature>
<evidence type="ECO:0000259" key="5">
    <source>
        <dbReference type="PROSITE" id="PS50104"/>
    </source>
</evidence>
<dbReference type="RefSeq" id="WP_169346233.1">
    <property type="nucleotide sequence ID" value="NZ_JABBJJ010000083.1"/>
</dbReference>
<comment type="caution">
    <text evidence="6">The sequence shown here is derived from an EMBL/GenBank/DDBJ whole genome shotgun (WGS) entry which is preliminary data.</text>
</comment>
<dbReference type="PROSITE" id="PS00678">
    <property type="entry name" value="WD_REPEATS_1"/>
    <property type="match status" value="9"/>
</dbReference>
<sequence length="1388" mass="150801">MFDVFLSHNGQDKASVEVLAERLRAEAGLQPFLDKWHLVPGTRWQSRLEEVLEQSQAVAVFFGPSGVAPWHDEEVRIALANAVRTRDEYRVIPVLLPGARPGDVTGFLAQRTWVDFRAGLDDAAAFKRLVAGIKGQAPEDDTFHLPNEPAPYRGLLPFGKRHARFFFGREAEIETVLARLKHSPFVAVVGASGVGKSSLVLAGVLPRLEASGMGADDAPLRARLMTPGSRPLRALADQLATLGPPGDRLATAEALHPRLVSEGNAFRTALSTLTADQPGPFLLVVDQLEELFTHSQDGSLSPSATSFLANLRDAVEHGRGAIRVIVTLRADFFERCLRIPTLRALLQDHEVLLGSMDPEALRDAIIRPAQAVGAFLEKGLVSAILKDVSHEPGSLPLLEHALYELWRARSGAWLTLSAYEASGGVAGALQWRAQACYEALSATEQELAKRLFLRLTTLGEGTPDTRRRILYSELRFPGVDAAQVEHVLQALSGPEARLLVVREDSVEVAHEVLIQTWSTLRGWLDENRRVLGIHRRLTEATNEWAEHQRDASYLYTGSRLLEAEECFSGSPGPLNDREHDFLAASVELRDEEKRAEERHRQAELEHTQQLARVAEQGRRAEAERARVARRATQRLRVLALVLMVGTGAIFSFWRQARQERDVALSRELTANALLGLKEDPQRSLLLIQQAHRIAPTEHVERALSAWQLEPALLVLRDTTSLISRAEFHPDGTRVIATNSDGRVRIWDAASGRTRVTLSGHTGAVRSARFNPEGTRALTASKDGTARIWDVASGELLATLSGHTDAVWDARFSPDGSRIVTASRDGTVRTWDAASGRPLLILTRRHEEAAFAMFSPDSTRVITASSDGAVRIRDAQSGRLLVTLSGHRGVVREARFNPKATHIVTAGQDGTARLWNAASGRLLAILSGHGDELQGASFSSDGTRIVTASMDGTARIWNAHSGEHLVTLVGHTGPVAAAAFRPDGARVVTASADGTARIWDVASGQLLSTLSGHTDAVWDARFSPDGRYIVTSSLDGTARLWSASGKISTTLPGTVVEFSPDRAHVATASDDGPARLWDAASGRPLVTFSGQAGPVLSVNFNPDGTRVVTTGQDGTARIWDAASGRPLVTLSGHTDAVWDARFSRDGARIVTASMDGTARVWNAATGKLLVTLSGYSGEVWGARFSDDGARIVTAHMDDTARVWDATTGRLLVTLSGHTGLVSSASFSPDGRRVVTASMDGTARIWDAATGRRLVTLSGYTTGPVYEARFSADGTRVVTTYQDDTPCLWDAASGQLLARPFGEVSLLRGAMLNPDGSRLFTEKENGTIRIWTHRLWEPLEVQLSNWSAGRELTCEEHALYLHARRDCPNRGSTSEEPFRESKTLTASKGG</sequence>
<feature type="repeat" description="WD" evidence="3">
    <location>
        <begin position="1009"/>
        <end position="1041"/>
    </location>
</feature>
<feature type="region of interest" description="Disordered" evidence="4">
    <location>
        <begin position="1364"/>
        <end position="1388"/>
    </location>
</feature>
<dbReference type="PROSITE" id="PS50294">
    <property type="entry name" value="WD_REPEATS_REGION"/>
    <property type="match status" value="11"/>
</dbReference>
<keyword evidence="7" id="KW-1185">Reference proteome</keyword>
<keyword evidence="1 3" id="KW-0853">WD repeat</keyword>
<dbReference type="PANTHER" id="PTHR14604:SF4">
    <property type="entry name" value="F-BOX DOMAIN-CONTAINING PROTEIN"/>
    <property type="match status" value="1"/>
</dbReference>
<dbReference type="SMART" id="SM00320">
    <property type="entry name" value="WD40"/>
    <property type="match status" value="15"/>
</dbReference>
<dbReference type="Proteomes" id="UP000518300">
    <property type="component" value="Unassembled WGS sequence"/>
</dbReference>
<dbReference type="Pfam" id="PF00400">
    <property type="entry name" value="WD40"/>
    <property type="match status" value="13"/>
</dbReference>
<dbReference type="InterPro" id="IPR001680">
    <property type="entry name" value="WD40_rpt"/>
</dbReference>
<feature type="repeat" description="WD" evidence="3">
    <location>
        <begin position="799"/>
        <end position="840"/>
    </location>
</feature>
<dbReference type="CDD" id="cd00200">
    <property type="entry name" value="WD40"/>
    <property type="match status" value="2"/>
</dbReference>
<dbReference type="InterPro" id="IPR000157">
    <property type="entry name" value="TIR_dom"/>
</dbReference>
<feature type="repeat" description="WD" evidence="3">
    <location>
        <begin position="1055"/>
        <end position="1086"/>
    </location>
</feature>
<dbReference type="PRINTS" id="PR00320">
    <property type="entry name" value="GPROTEINBRPT"/>
</dbReference>
<dbReference type="Gene3D" id="3.40.50.300">
    <property type="entry name" value="P-loop containing nucleotide triphosphate hydrolases"/>
    <property type="match status" value="1"/>
</dbReference>
<name>A0A848LEP2_9BACT</name>
<dbReference type="SUPFAM" id="SSF52200">
    <property type="entry name" value="Toll/Interleukin receptor TIR domain"/>
    <property type="match status" value="1"/>
</dbReference>
<feature type="repeat" description="WD" evidence="3">
    <location>
        <begin position="925"/>
        <end position="966"/>
    </location>
</feature>
<dbReference type="InterPro" id="IPR050995">
    <property type="entry name" value="WD-F-box_domain-protein"/>
</dbReference>
<feature type="repeat" description="WD" evidence="3">
    <location>
        <begin position="853"/>
        <end position="882"/>
    </location>
</feature>
<evidence type="ECO:0000256" key="4">
    <source>
        <dbReference type="SAM" id="MobiDB-lite"/>
    </source>
</evidence>
<protein>
    <submittedName>
        <fullName evidence="6">TIR domain-containing protein</fullName>
    </submittedName>
</protein>
<dbReference type="PANTHER" id="PTHR14604">
    <property type="entry name" value="WD40 REPEAT PF20"/>
    <property type="match status" value="1"/>
</dbReference>
<dbReference type="InterPro" id="IPR027417">
    <property type="entry name" value="P-loop_NTPase"/>
</dbReference>
<dbReference type="Gene3D" id="2.130.10.10">
    <property type="entry name" value="YVTN repeat-like/Quinoprotein amine dehydrogenase"/>
    <property type="match status" value="6"/>
</dbReference>
<gene>
    <name evidence="6" type="ORF">HG543_19080</name>
</gene>
<feature type="repeat" description="WD" evidence="3">
    <location>
        <begin position="1171"/>
        <end position="1212"/>
    </location>
</feature>
<feature type="repeat" description="WD" evidence="3">
    <location>
        <begin position="1213"/>
        <end position="1254"/>
    </location>
</feature>
<feature type="repeat" description="WD" evidence="3">
    <location>
        <begin position="1087"/>
        <end position="1128"/>
    </location>
</feature>
<feature type="repeat" description="WD" evidence="3">
    <location>
        <begin position="1129"/>
        <end position="1170"/>
    </location>
</feature>
<accession>A0A848LEP2</accession>
<dbReference type="Pfam" id="PF13676">
    <property type="entry name" value="TIR_2"/>
    <property type="match status" value="1"/>
</dbReference>
<proteinExistence type="predicted"/>
<dbReference type="InterPro" id="IPR019775">
    <property type="entry name" value="WD40_repeat_CS"/>
</dbReference>
<keyword evidence="2" id="KW-0677">Repeat</keyword>
<feature type="domain" description="TIR" evidence="5">
    <location>
        <begin position="1"/>
        <end position="137"/>
    </location>
</feature>
<evidence type="ECO:0000313" key="6">
    <source>
        <dbReference type="EMBL" id="NMO16946.1"/>
    </source>
</evidence>
<evidence type="ECO:0000313" key="7">
    <source>
        <dbReference type="Proteomes" id="UP000518300"/>
    </source>
</evidence>
<dbReference type="InterPro" id="IPR020472">
    <property type="entry name" value="WD40_PAC1"/>
</dbReference>
<dbReference type="InterPro" id="IPR015943">
    <property type="entry name" value="WD40/YVTN_repeat-like_dom_sf"/>
</dbReference>
<dbReference type="PROSITE" id="PS50104">
    <property type="entry name" value="TIR"/>
    <property type="match status" value="1"/>
</dbReference>
<dbReference type="PROSITE" id="PS50082">
    <property type="entry name" value="WD_REPEATS_2"/>
    <property type="match status" value="13"/>
</dbReference>
<reference evidence="6 7" key="1">
    <citation type="submission" date="2020-04" db="EMBL/GenBank/DDBJ databases">
        <title>Draft genome of Pyxidicoccus fallax type strain.</title>
        <authorList>
            <person name="Whitworth D.E."/>
        </authorList>
    </citation>
    <scope>NUCLEOTIDE SEQUENCE [LARGE SCALE GENOMIC DNA]</scope>
    <source>
        <strain evidence="6 7">DSM 14698</strain>
    </source>
</reference>
<dbReference type="Pfam" id="PF20703">
    <property type="entry name" value="nSTAND1"/>
    <property type="match status" value="1"/>
</dbReference>
<dbReference type="SUPFAM" id="SSF50978">
    <property type="entry name" value="WD40 repeat-like"/>
    <property type="match status" value="3"/>
</dbReference>
<dbReference type="InterPro" id="IPR049052">
    <property type="entry name" value="nSTAND1"/>
</dbReference>
<evidence type="ECO:0000256" key="1">
    <source>
        <dbReference type="ARBA" id="ARBA00022574"/>
    </source>
</evidence>
<dbReference type="InterPro" id="IPR036322">
    <property type="entry name" value="WD40_repeat_dom_sf"/>
</dbReference>
<dbReference type="EMBL" id="JABBJJ010000083">
    <property type="protein sequence ID" value="NMO16946.1"/>
    <property type="molecule type" value="Genomic_DNA"/>
</dbReference>
<evidence type="ECO:0000256" key="2">
    <source>
        <dbReference type="ARBA" id="ARBA00022737"/>
    </source>
</evidence>
<feature type="repeat" description="WD" evidence="3">
    <location>
        <begin position="967"/>
        <end position="1008"/>
    </location>
</feature>
<dbReference type="Gene3D" id="3.40.50.10140">
    <property type="entry name" value="Toll/interleukin-1 receptor homology (TIR) domain"/>
    <property type="match status" value="1"/>
</dbReference>